<accession>A0ABS5C163</accession>
<evidence type="ECO:0000259" key="3">
    <source>
        <dbReference type="PROSITE" id="PS51918"/>
    </source>
</evidence>
<dbReference type="InterPro" id="IPR007197">
    <property type="entry name" value="rSAM"/>
</dbReference>
<comment type="function">
    <text evidence="2">Probably acts as a heme chaperone, transferring heme to an unknown acceptor. Binds one molecule of heme per monomer, possibly covalently. Binds 1 [4Fe-4S] cluster. The cluster is coordinated with 3 cysteines and an exchangeable S-adenosyl-L-methionine.</text>
</comment>
<comment type="caution">
    <text evidence="4">The sequence shown here is derived from an EMBL/GenBank/DDBJ whole genome shotgun (WGS) entry which is preliminary data.</text>
</comment>
<keyword evidence="2" id="KW-0479">Metal-binding</keyword>
<keyword evidence="2" id="KW-0143">Chaperone</keyword>
<dbReference type="SMART" id="SM00729">
    <property type="entry name" value="Elp3"/>
    <property type="match status" value="1"/>
</dbReference>
<dbReference type="SFLD" id="SFLDS00029">
    <property type="entry name" value="Radical_SAM"/>
    <property type="match status" value="2"/>
</dbReference>
<dbReference type="InterPro" id="IPR004559">
    <property type="entry name" value="HemW-like"/>
</dbReference>
<dbReference type="Proteomes" id="UP000676565">
    <property type="component" value="Unassembled WGS sequence"/>
</dbReference>
<dbReference type="PANTHER" id="PTHR13932">
    <property type="entry name" value="COPROPORPHYRINIGEN III OXIDASE"/>
    <property type="match status" value="1"/>
</dbReference>
<sequence length="384" mass="42404">MLPPWLEPRTAYIHVPFCAHHCGYCDFAVTAGHDHLIDLYLEALATELATLGTPRPVESLFIGGGTPTHLSANQLERLLGAITRWLPPARESTPREFSIEANPDSLTEEKAAVLAAFGVNRVSIGVQSFRPESLAALDRRHEPDHIGRAVEAVRKHVPTVSFDLIFGAPGSTPASWVADLDAALAFAPQHISTYGLTYEKGTPLWKQRHRGLIVAASEDDELAMYEHAMDRLAAADFEHYEISNFARPGFRCRHNERYWANEAYFGFGVGAARYVHGARELNVRDTKLYIRKALGSEPVAFQREELAPRARAFETMATQLRRADGIDRARFHEQTGFELDALAPAALALLRDNALVSDTGSAVRLTRRGKCVADAAVSELLKEA</sequence>
<organism evidence="4 5">
    <name type="scientific">Gemmata palustris</name>
    <dbReference type="NCBI Taxonomy" id="2822762"/>
    <lineage>
        <taxon>Bacteria</taxon>
        <taxon>Pseudomonadati</taxon>
        <taxon>Planctomycetota</taxon>
        <taxon>Planctomycetia</taxon>
        <taxon>Gemmatales</taxon>
        <taxon>Gemmataceae</taxon>
        <taxon>Gemmata</taxon>
    </lineage>
</organism>
<keyword evidence="2" id="KW-0004">4Fe-4S</keyword>
<evidence type="ECO:0000256" key="1">
    <source>
        <dbReference type="ARBA" id="ARBA00006100"/>
    </source>
</evidence>
<evidence type="ECO:0000256" key="2">
    <source>
        <dbReference type="RuleBase" id="RU364116"/>
    </source>
</evidence>
<evidence type="ECO:0000313" key="5">
    <source>
        <dbReference type="Proteomes" id="UP000676565"/>
    </source>
</evidence>
<evidence type="ECO:0000313" key="4">
    <source>
        <dbReference type="EMBL" id="MBP3959738.1"/>
    </source>
</evidence>
<dbReference type="PANTHER" id="PTHR13932:SF5">
    <property type="entry name" value="RADICAL S-ADENOSYL METHIONINE DOMAIN-CONTAINING PROTEIN 1, MITOCHONDRIAL"/>
    <property type="match status" value="1"/>
</dbReference>
<dbReference type="CDD" id="cd01335">
    <property type="entry name" value="Radical_SAM"/>
    <property type="match status" value="1"/>
</dbReference>
<reference evidence="4 5" key="1">
    <citation type="submission" date="2021-04" db="EMBL/GenBank/DDBJ databases">
        <authorList>
            <person name="Ivanova A."/>
        </authorList>
    </citation>
    <scope>NUCLEOTIDE SEQUENCE [LARGE SCALE GENOMIC DNA]</scope>
    <source>
        <strain evidence="4 5">G18</strain>
    </source>
</reference>
<dbReference type="Pfam" id="PF06969">
    <property type="entry name" value="HemN_C"/>
    <property type="match status" value="1"/>
</dbReference>
<dbReference type="SFLD" id="SFLDF00288">
    <property type="entry name" value="HemN-like__clustered_with_nucl"/>
    <property type="match status" value="1"/>
</dbReference>
<dbReference type="Gene3D" id="3.80.30.20">
    <property type="entry name" value="tm_1862 like domain"/>
    <property type="match status" value="1"/>
</dbReference>
<keyword evidence="2" id="KW-0949">S-adenosyl-L-methionine</keyword>
<dbReference type="Pfam" id="PF04055">
    <property type="entry name" value="Radical_SAM"/>
    <property type="match status" value="1"/>
</dbReference>
<dbReference type="RefSeq" id="WP_210660498.1">
    <property type="nucleotide sequence ID" value="NZ_JAGKQQ010000001.1"/>
</dbReference>
<keyword evidence="5" id="KW-1185">Reference proteome</keyword>
<dbReference type="EMBL" id="JAGKQQ010000001">
    <property type="protein sequence ID" value="MBP3959738.1"/>
    <property type="molecule type" value="Genomic_DNA"/>
</dbReference>
<keyword evidence="2" id="KW-0963">Cytoplasm</keyword>
<protein>
    <recommendedName>
        <fullName evidence="2">Heme chaperone HemW</fullName>
    </recommendedName>
</protein>
<comment type="subcellular location">
    <subcellularLocation>
        <location evidence="2">Cytoplasm</location>
    </subcellularLocation>
</comment>
<dbReference type="InterPro" id="IPR010723">
    <property type="entry name" value="HemN_C"/>
</dbReference>
<proteinExistence type="inferred from homology"/>
<comment type="similarity">
    <text evidence="1">Belongs to the anaerobic coproporphyrinogen-III oxidase family. HemW subfamily.</text>
</comment>
<dbReference type="InterPro" id="IPR034505">
    <property type="entry name" value="Coproporphyrinogen-III_oxidase"/>
</dbReference>
<keyword evidence="2" id="KW-0349">Heme</keyword>
<feature type="domain" description="Radical SAM core" evidence="3">
    <location>
        <begin position="3"/>
        <end position="238"/>
    </location>
</feature>
<dbReference type="InterPro" id="IPR006638">
    <property type="entry name" value="Elp3/MiaA/NifB-like_rSAM"/>
</dbReference>
<dbReference type="SFLD" id="SFLDG01082">
    <property type="entry name" value="B12-binding_domain_containing"/>
    <property type="match status" value="1"/>
</dbReference>
<dbReference type="SFLD" id="SFLDF00562">
    <property type="entry name" value="HemN-like__clustered_with_heat"/>
    <property type="match status" value="1"/>
</dbReference>
<dbReference type="InterPro" id="IPR058240">
    <property type="entry name" value="rSAM_sf"/>
</dbReference>
<dbReference type="InterPro" id="IPR023404">
    <property type="entry name" value="rSAM_horseshoe"/>
</dbReference>
<dbReference type="PROSITE" id="PS51918">
    <property type="entry name" value="RADICAL_SAM"/>
    <property type="match status" value="1"/>
</dbReference>
<dbReference type="SUPFAM" id="SSF102114">
    <property type="entry name" value="Radical SAM enzymes"/>
    <property type="match status" value="1"/>
</dbReference>
<name>A0ABS5C163_9BACT</name>
<gene>
    <name evidence="4" type="primary">hemW</name>
    <name evidence="4" type="ORF">J8F10_31210</name>
</gene>
<keyword evidence="2" id="KW-0408">Iron</keyword>
<keyword evidence="2" id="KW-0411">Iron-sulfur</keyword>
<dbReference type="SFLD" id="SFLDG01065">
    <property type="entry name" value="anaerobic_coproporphyrinogen-I"/>
    <property type="match status" value="2"/>
</dbReference>
<dbReference type="NCBIfam" id="TIGR00539">
    <property type="entry name" value="hemN_rel"/>
    <property type="match status" value="1"/>
</dbReference>